<evidence type="ECO:0000256" key="3">
    <source>
        <dbReference type="ARBA" id="ARBA00022645"/>
    </source>
</evidence>
<dbReference type="Gene3D" id="3.30.70.340">
    <property type="entry name" value="Metallocarboxypeptidase-like"/>
    <property type="match status" value="1"/>
</dbReference>
<keyword evidence="3" id="KW-0121">Carboxypeptidase</keyword>
<evidence type="ECO:0000256" key="11">
    <source>
        <dbReference type="PROSITE-ProRule" id="PRU01379"/>
    </source>
</evidence>
<dbReference type="PROSITE" id="PS52035">
    <property type="entry name" value="PEPTIDASE_M14"/>
    <property type="match status" value="1"/>
</dbReference>
<dbReference type="Proteomes" id="UP000663879">
    <property type="component" value="Unassembled WGS sequence"/>
</dbReference>
<evidence type="ECO:0000256" key="2">
    <source>
        <dbReference type="ARBA" id="ARBA00005988"/>
    </source>
</evidence>
<dbReference type="CDD" id="cd03860">
    <property type="entry name" value="M14_CP_A-B_like"/>
    <property type="match status" value="1"/>
</dbReference>
<dbReference type="OrthoDB" id="3626597at2759"/>
<evidence type="ECO:0000256" key="5">
    <source>
        <dbReference type="ARBA" id="ARBA00022723"/>
    </source>
</evidence>
<evidence type="ECO:0000256" key="9">
    <source>
        <dbReference type="ARBA" id="ARBA00023049"/>
    </source>
</evidence>
<dbReference type="Pfam" id="PF02244">
    <property type="entry name" value="Propep_M14"/>
    <property type="match status" value="1"/>
</dbReference>
<dbReference type="GO" id="GO:0004181">
    <property type="term" value="F:metallocarboxypeptidase activity"/>
    <property type="evidence" value="ECO:0007669"/>
    <property type="project" value="InterPro"/>
</dbReference>
<evidence type="ECO:0000256" key="7">
    <source>
        <dbReference type="ARBA" id="ARBA00022801"/>
    </source>
</evidence>
<comment type="similarity">
    <text evidence="2 11">Belongs to the peptidase M14 family.</text>
</comment>
<feature type="signal peptide" evidence="12">
    <location>
        <begin position="1"/>
        <end position="16"/>
    </location>
</feature>
<feature type="domain" description="Peptidase M14" evidence="13">
    <location>
        <begin position="121"/>
        <end position="422"/>
    </location>
</feature>
<dbReference type="PANTHER" id="PTHR11705:SF91">
    <property type="entry name" value="FI01817P-RELATED"/>
    <property type="match status" value="1"/>
</dbReference>
<protein>
    <recommendedName>
        <fullName evidence="13">Peptidase M14 domain-containing protein</fullName>
    </recommendedName>
</protein>
<dbReference type="AlphaFoldDB" id="A0A814HV57"/>
<sequence length="424" mass="47862">MMKILLSLGLLITILASGHTSEQTSYDGYQLIRLYLQTEDHVKLVNDLELADTEFDLWNVARGDQKTADVLLSPEVFDKYTKIFDNLRINYEIVNRNIQNNINEQARLMLESKNSRNILLKYARYNEILNFIDATVFDNSDIASSYIYGKTYENRNLKAIVLKTPTSSRAIWIDCGIHAREWVSPASCVYLIDRLISEYRSSDPTTVALLNKWEIHITPILNPDGYEFSHSTQRLWRKNRSPNQGSSCIGTDLNRNFPYRWLTGGSSTNPCSDTYAGKSAGSELETQAVINTIKQKNGQWDAFISVHSYGNWWLTQWGHSSIEVPSDYNDIVAKGQIGADAIKAFNGSTFIVGSSAKLLYVNTGSSADWAKGAENIQYGYVIELRPGPGTPDYNFGFTLPEDRMKYVAPECFLGIKAFLNSILN</sequence>
<keyword evidence="7" id="KW-0378">Hydrolase</keyword>
<accession>A0A814HV57</accession>
<evidence type="ECO:0000256" key="4">
    <source>
        <dbReference type="ARBA" id="ARBA00022670"/>
    </source>
</evidence>
<dbReference type="Pfam" id="PF00246">
    <property type="entry name" value="Peptidase_M14"/>
    <property type="match status" value="1"/>
</dbReference>
<organism evidence="14 15">
    <name type="scientific">Brachionus calyciflorus</name>
    <dbReference type="NCBI Taxonomy" id="104777"/>
    <lineage>
        <taxon>Eukaryota</taxon>
        <taxon>Metazoa</taxon>
        <taxon>Spiralia</taxon>
        <taxon>Gnathifera</taxon>
        <taxon>Rotifera</taxon>
        <taxon>Eurotatoria</taxon>
        <taxon>Monogononta</taxon>
        <taxon>Pseudotrocha</taxon>
        <taxon>Ploima</taxon>
        <taxon>Brachionidae</taxon>
        <taxon>Brachionus</taxon>
    </lineage>
</organism>
<dbReference type="InterPro" id="IPR036990">
    <property type="entry name" value="M14A-like_propep"/>
</dbReference>
<comment type="caution">
    <text evidence="14">The sequence shown here is derived from an EMBL/GenBank/DDBJ whole genome shotgun (WGS) entry which is preliminary data.</text>
</comment>
<evidence type="ECO:0000256" key="6">
    <source>
        <dbReference type="ARBA" id="ARBA00022729"/>
    </source>
</evidence>
<dbReference type="SUPFAM" id="SSF53187">
    <property type="entry name" value="Zn-dependent exopeptidases"/>
    <property type="match status" value="1"/>
</dbReference>
<dbReference type="SMART" id="SM00631">
    <property type="entry name" value="Zn_pept"/>
    <property type="match status" value="1"/>
</dbReference>
<evidence type="ECO:0000256" key="8">
    <source>
        <dbReference type="ARBA" id="ARBA00022833"/>
    </source>
</evidence>
<dbReference type="InterPro" id="IPR000834">
    <property type="entry name" value="Peptidase_M14"/>
</dbReference>
<dbReference type="PRINTS" id="PR00765">
    <property type="entry name" value="CRBOXYPTASEA"/>
</dbReference>
<evidence type="ECO:0000256" key="10">
    <source>
        <dbReference type="ARBA" id="ARBA00023157"/>
    </source>
</evidence>
<evidence type="ECO:0000259" key="13">
    <source>
        <dbReference type="PROSITE" id="PS52035"/>
    </source>
</evidence>
<gene>
    <name evidence="14" type="ORF">OXX778_LOCUS17085</name>
</gene>
<keyword evidence="8" id="KW-0862">Zinc</keyword>
<dbReference type="SUPFAM" id="SSF54897">
    <property type="entry name" value="Protease propeptides/inhibitors"/>
    <property type="match status" value="1"/>
</dbReference>
<feature type="active site" description="Proton donor/acceptor" evidence="11">
    <location>
        <position position="383"/>
    </location>
</feature>
<dbReference type="GO" id="GO:0006508">
    <property type="term" value="P:proteolysis"/>
    <property type="evidence" value="ECO:0007669"/>
    <property type="project" value="UniProtKB-KW"/>
</dbReference>
<keyword evidence="9" id="KW-0482">Metalloprotease</keyword>
<keyword evidence="6 12" id="KW-0732">Signal</keyword>
<reference evidence="14" key="1">
    <citation type="submission" date="2021-02" db="EMBL/GenBank/DDBJ databases">
        <authorList>
            <person name="Nowell W R."/>
        </authorList>
    </citation>
    <scope>NUCLEOTIDE SEQUENCE</scope>
    <source>
        <strain evidence="14">Ploen Becks lab</strain>
    </source>
</reference>
<dbReference type="GO" id="GO:0008270">
    <property type="term" value="F:zinc ion binding"/>
    <property type="evidence" value="ECO:0007669"/>
    <property type="project" value="InterPro"/>
</dbReference>
<dbReference type="Gene3D" id="3.40.630.10">
    <property type="entry name" value="Zn peptidases"/>
    <property type="match status" value="1"/>
</dbReference>
<feature type="chain" id="PRO_5032332723" description="Peptidase M14 domain-containing protein" evidence="12">
    <location>
        <begin position="17"/>
        <end position="424"/>
    </location>
</feature>
<evidence type="ECO:0000313" key="14">
    <source>
        <dbReference type="EMBL" id="CAF1015019.1"/>
    </source>
</evidence>
<evidence type="ECO:0000313" key="15">
    <source>
        <dbReference type="Proteomes" id="UP000663879"/>
    </source>
</evidence>
<dbReference type="FunFam" id="3.40.630.10:FF:000084">
    <property type="entry name" value="Carboxypeptidase B2"/>
    <property type="match status" value="1"/>
</dbReference>
<evidence type="ECO:0000256" key="12">
    <source>
        <dbReference type="SAM" id="SignalP"/>
    </source>
</evidence>
<dbReference type="PANTHER" id="PTHR11705">
    <property type="entry name" value="PROTEASE FAMILY M14 CARBOXYPEPTIDASE A,B"/>
    <property type="match status" value="1"/>
</dbReference>
<dbReference type="EMBL" id="CAJNOC010004257">
    <property type="protein sequence ID" value="CAF1015019.1"/>
    <property type="molecule type" value="Genomic_DNA"/>
</dbReference>
<evidence type="ECO:0000256" key="1">
    <source>
        <dbReference type="ARBA" id="ARBA00001947"/>
    </source>
</evidence>
<keyword evidence="4" id="KW-0645">Protease</keyword>
<keyword evidence="15" id="KW-1185">Reference proteome</keyword>
<name>A0A814HV57_9BILA</name>
<proteinExistence type="inferred from homology"/>
<dbReference type="InterPro" id="IPR003146">
    <property type="entry name" value="M14A_act_pep"/>
</dbReference>
<keyword evidence="10" id="KW-1015">Disulfide bond</keyword>
<keyword evidence="5" id="KW-0479">Metal-binding</keyword>
<comment type="cofactor">
    <cofactor evidence="1">
        <name>Zn(2+)</name>
        <dbReference type="ChEBI" id="CHEBI:29105"/>
    </cofactor>
</comment>
<dbReference type="GO" id="GO:0005615">
    <property type="term" value="C:extracellular space"/>
    <property type="evidence" value="ECO:0007669"/>
    <property type="project" value="TreeGrafter"/>
</dbReference>